<reference evidence="7" key="1">
    <citation type="submission" date="2020-06" db="EMBL/GenBank/DDBJ databases">
        <authorList>
            <consortium name="Plant Systems Biology data submission"/>
        </authorList>
    </citation>
    <scope>NUCLEOTIDE SEQUENCE</scope>
    <source>
        <strain evidence="7">D6</strain>
    </source>
</reference>
<keyword evidence="2 5" id="KW-0812">Transmembrane</keyword>
<feature type="signal peptide" evidence="6">
    <location>
        <begin position="1"/>
        <end position="21"/>
    </location>
</feature>
<keyword evidence="6" id="KW-0732">Signal</keyword>
<feature type="transmembrane region" description="Helical" evidence="5">
    <location>
        <begin position="356"/>
        <end position="377"/>
    </location>
</feature>
<feature type="chain" id="PRO_5040125241" evidence="6">
    <location>
        <begin position="22"/>
        <end position="477"/>
    </location>
</feature>
<accession>A0A9N8DS26</accession>
<gene>
    <name evidence="7" type="ORF">SEMRO_248_G098260.1</name>
</gene>
<keyword evidence="4 5" id="KW-0472">Membrane</keyword>
<organism evidence="7 8">
    <name type="scientific">Seminavis robusta</name>
    <dbReference type="NCBI Taxonomy" id="568900"/>
    <lineage>
        <taxon>Eukaryota</taxon>
        <taxon>Sar</taxon>
        <taxon>Stramenopiles</taxon>
        <taxon>Ochrophyta</taxon>
        <taxon>Bacillariophyta</taxon>
        <taxon>Bacillariophyceae</taxon>
        <taxon>Bacillariophycidae</taxon>
        <taxon>Naviculales</taxon>
        <taxon>Naviculaceae</taxon>
        <taxon>Seminavis</taxon>
    </lineage>
</organism>
<dbReference type="PANTHER" id="PTHR10231">
    <property type="entry name" value="NUCLEOTIDE-SUGAR TRANSMEMBRANE TRANSPORTER"/>
    <property type="match status" value="1"/>
</dbReference>
<evidence type="ECO:0000256" key="5">
    <source>
        <dbReference type="SAM" id="Phobius"/>
    </source>
</evidence>
<comment type="caution">
    <text evidence="7">The sequence shown here is derived from an EMBL/GenBank/DDBJ whole genome shotgun (WGS) entry which is preliminary data.</text>
</comment>
<keyword evidence="3 5" id="KW-1133">Transmembrane helix</keyword>
<dbReference type="SUPFAM" id="SSF103481">
    <property type="entry name" value="Multidrug resistance efflux transporter EmrE"/>
    <property type="match status" value="1"/>
</dbReference>
<dbReference type="GO" id="GO:0015165">
    <property type="term" value="F:pyrimidine nucleotide-sugar transmembrane transporter activity"/>
    <property type="evidence" value="ECO:0007669"/>
    <property type="project" value="InterPro"/>
</dbReference>
<evidence type="ECO:0000256" key="6">
    <source>
        <dbReference type="SAM" id="SignalP"/>
    </source>
</evidence>
<evidence type="ECO:0000256" key="2">
    <source>
        <dbReference type="ARBA" id="ARBA00022692"/>
    </source>
</evidence>
<dbReference type="Proteomes" id="UP001153069">
    <property type="component" value="Unassembled WGS sequence"/>
</dbReference>
<evidence type="ECO:0000313" key="7">
    <source>
        <dbReference type="EMBL" id="CAB9505919.1"/>
    </source>
</evidence>
<comment type="subcellular location">
    <subcellularLocation>
        <location evidence="1">Membrane</location>
        <topology evidence="1">Multi-pass membrane protein</topology>
    </subcellularLocation>
</comment>
<name>A0A9N8DS26_9STRA</name>
<proteinExistence type="predicted"/>
<feature type="transmembrane region" description="Helical" evidence="5">
    <location>
        <begin position="217"/>
        <end position="237"/>
    </location>
</feature>
<feature type="transmembrane region" description="Helical" evidence="5">
    <location>
        <begin position="398"/>
        <end position="418"/>
    </location>
</feature>
<dbReference type="GO" id="GO:0000139">
    <property type="term" value="C:Golgi membrane"/>
    <property type="evidence" value="ECO:0007669"/>
    <property type="project" value="InterPro"/>
</dbReference>
<dbReference type="AlphaFoldDB" id="A0A9N8DS26"/>
<dbReference type="Pfam" id="PF04142">
    <property type="entry name" value="Nuc_sug_transp"/>
    <property type="match status" value="2"/>
</dbReference>
<sequence length="477" mass="52777">MNLLSTISSLLLLFSCSIRRADPFTLPSHQPHLSLDRARAGIIAVSSRIPARVASLSVPPKHKIVIQKSHACPRRFSEATTTLLHALPHDQIIAGTSMGLLALQFGAMPTLQKKCVPRELCRSSILVAQEISKFTLSFVCFVSLVSPAQRMKMLQSWRVRQWIQLAGIPATLYAIQNYAKLMAYQHLPPVTYSVLNQTKTISAAWFCFYLLGIRQSALQMVSLVLLLTSALVIENVIPFTFFMGRKAALCTVPSTQQSLGMGTRVNHDDDNNSNAWSNRRKNSLRLCVHQGHGQDQLAADARCYTSNSQTVVARNSIPRDPHHFTRGVLPLLLANLTSGLAAALGQRVLQHHRRNLYLYGMELSSASLLLVMMSLLWSPDGKQLHREGLVRHWKPVTFLPIAAHAIGGLLVGIVTKYAGSVQKGFALIFGVLLSGLFQKWLSHEPITRNQVVGGMLACLSMWMHVSFPPSRSVPTPY</sequence>
<dbReference type="EMBL" id="CAICTM010000247">
    <property type="protein sequence ID" value="CAB9505919.1"/>
    <property type="molecule type" value="Genomic_DNA"/>
</dbReference>
<evidence type="ECO:0000256" key="1">
    <source>
        <dbReference type="ARBA" id="ARBA00004141"/>
    </source>
</evidence>
<protein>
    <submittedName>
        <fullName evidence="7">CMP-sialic acid transporter 5</fullName>
    </submittedName>
</protein>
<evidence type="ECO:0000313" key="8">
    <source>
        <dbReference type="Proteomes" id="UP001153069"/>
    </source>
</evidence>
<dbReference type="OrthoDB" id="408493at2759"/>
<dbReference type="InterPro" id="IPR007271">
    <property type="entry name" value="Nuc_sug_transpt"/>
</dbReference>
<keyword evidence="8" id="KW-1185">Reference proteome</keyword>
<dbReference type="InterPro" id="IPR037185">
    <property type="entry name" value="EmrE-like"/>
</dbReference>
<evidence type="ECO:0000256" key="4">
    <source>
        <dbReference type="ARBA" id="ARBA00023136"/>
    </source>
</evidence>
<evidence type="ECO:0000256" key="3">
    <source>
        <dbReference type="ARBA" id="ARBA00022989"/>
    </source>
</evidence>